<organism evidence="1 2">
    <name type="scientific">Sungouiella intermedia</name>
    <dbReference type="NCBI Taxonomy" id="45354"/>
    <lineage>
        <taxon>Eukaryota</taxon>
        <taxon>Fungi</taxon>
        <taxon>Dikarya</taxon>
        <taxon>Ascomycota</taxon>
        <taxon>Saccharomycotina</taxon>
        <taxon>Pichiomycetes</taxon>
        <taxon>Metschnikowiaceae</taxon>
        <taxon>Sungouiella</taxon>
    </lineage>
</organism>
<reference evidence="1 2" key="1">
    <citation type="submission" date="2016-10" db="EMBL/GenBank/DDBJ databases">
        <authorList>
            <person name="de Groot N.N."/>
        </authorList>
    </citation>
    <scope>NUCLEOTIDE SEQUENCE [LARGE SCALE GENOMIC DNA]</scope>
    <source>
        <strain evidence="1 2">CBS 141442</strain>
    </source>
</reference>
<sequence>MCDNVEENNSIDQECTWEFWAPILQDLIIPKTLIPKTLIPKTFIPQFFKPQEVIAQDFET</sequence>
<gene>
    <name evidence="1" type="ORF">SAMEA4029010_CIC11G00000003431</name>
</gene>
<name>A0A1L0D6F1_9ASCO</name>
<keyword evidence="2" id="KW-1185">Reference proteome</keyword>
<dbReference type="EMBL" id="LT635756">
    <property type="protein sequence ID" value="SGZ47422.1"/>
    <property type="molecule type" value="Genomic_DNA"/>
</dbReference>
<dbReference type="AlphaFoldDB" id="A0A1L0D6F1"/>
<evidence type="ECO:0000313" key="1">
    <source>
        <dbReference type="EMBL" id="SGZ47422.1"/>
    </source>
</evidence>
<evidence type="ECO:0000313" key="2">
    <source>
        <dbReference type="Proteomes" id="UP000182334"/>
    </source>
</evidence>
<proteinExistence type="predicted"/>
<dbReference type="Proteomes" id="UP000182334">
    <property type="component" value="Chromosome I"/>
</dbReference>
<protein>
    <submittedName>
        <fullName evidence="1">CIC11C00000003431</fullName>
    </submittedName>
</protein>
<accession>A0A1L0D6F1</accession>